<dbReference type="InterPro" id="IPR022052">
    <property type="entry name" value="Histone-bd_RBBP4-like_N"/>
</dbReference>
<dbReference type="GeneID" id="30148095"/>
<comment type="subcellular location">
    <subcellularLocation>
        <location evidence="1">Nucleus</location>
    </subcellularLocation>
</comment>
<evidence type="ECO:0000256" key="3">
    <source>
        <dbReference type="ARBA" id="ARBA00022737"/>
    </source>
</evidence>
<evidence type="ECO:0000256" key="6">
    <source>
        <dbReference type="PROSITE-ProRule" id="PRU00221"/>
    </source>
</evidence>
<dbReference type="STRING" id="984486.A0A1E3QZE8"/>
<dbReference type="InterPro" id="IPR019775">
    <property type="entry name" value="WD40_repeat_CS"/>
</dbReference>
<dbReference type="PROSITE" id="PS00678">
    <property type="entry name" value="WD_REPEATS_1"/>
    <property type="match status" value="2"/>
</dbReference>
<dbReference type="Pfam" id="PF12265">
    <property type="entry name" value="CAF1C_H4-bd"/>
    <property type="match status" value="1"/>
</dbReference>
<dbReference type="Gene3D" id="2.130.10.10">
    <property type="entry name" value="YVTN repeat-like/Quinoprotein amine dehydrogenase"/>
    <property type="match status" value="1"/>
</dbReference>
<feature type="repeat" description="WD" evidence="6">
    <location>
        <begin position="273"/>
        <end position="307"/>
    </location>
</feature>
<keyword evidence="2 6" id="KW-0853">WD repeat</keyword>
<dbReference type="InterPro" id="IPR020472">
    <property type="entry name" value="WD40_PAC1"/>
</dbReference>
<dbReference type="InterPro" id="IPR050459">
    <property type="entry name" value="WD_repeat_RBAP46/RBAP48/MSI1"/>
</dbReference>
<name>A0A1E3QZE8_9ASCO</name>
<dbReference type="PROSITE" id="PS50294">
    <property type="entry name" value="WD_REPEATS_REGION"/>
    <property type="match status" value="3"/>
</dbReference>
<feature type="repeat" description="WD" evidence="6">
    <location>
        <begin position="330"/>
        <end position="364"/>
    </location>
</feature>
<dbReference type="AlphaFoldDB" id="A0A1E3QZE8"/>
<feature type="region of interest" description="Disordered" evidence="7">
    <location>
        <begin position="372"/>
        <end position="396"/>
    </location>
</feature>
<dbReference type="GO" id="GO:0006325">
    <property type="term" value="P:chromatin organization"/>
    <property type="evidence" value="ECO:0007669"/>
    <property type="project" value="UniProtKB-KW"/>
</dbReference>
<reference evidence="10" key="1">
    <citation type="submission" date="2016-05" db="EMBL/GenBank/DDBJ databases">
        <title>Comparative genomics of biotechnologically important yeasts.</title>
        <authorList>
            <consortium name="DOE Joint Genome Institute"/>
            <person name="Riley R."/>
            <person name="Haridas S."/>
            <person name="Wolfe K.H."/>
            <person name="Lopes M.R."/>
            <person name="Hittinger C.T."/>
            <person name="Goker M."/>
            <person name="Salamov A."/>
            <person name="Wisecaver J."/>
            <person name="Long T.M."/>
            <person name="Aerts A.L."/>
            <person name="Barry K."/>
            <person name="Choi C."/>
            <person name="Clum A."/>
            <person name="Coughlan A.Y."/>
            <person name="Deshpande S."/>
            <person name="Douglass A.P."/>
            <person name="Hanson S.J."/>
            <person name="Klenk H.-P."/>
            <person name="Labutti K."/>
            <person name="Lapidus A."/>
            <person name="Lindquist E."/>
            <person name="Lipzen A."/>
            <person name="Meier-Kolthoff J.P."/>
            <person name="Ohm R.A."/>
            <person name="Otillar R.P."/>
            <person name="Pangilinan J."/>
            <person name="Peng Y."/>
            <person name="Rokas A."/>
            <person name="Rosa C.A."/>
            <person name="Scheuner C."/>
            <person name="Sibirny A.A."/>
            <person name="Slot J.C."/>
            <person name="Stielow J.B."/>
            <person name="Sun H."/>
            <person name="Kurtzman C.P."/>
            <person name="Blackwell M."/>
            <person name="Grigoriev I.V."/>
            <person name="Jeffries T.W."/>
        </authorList>
    </citation>
    <scope>NUCLEOTIDE SEQUENCE [LARGE SCALE GENOMIC DNA]</scope>
    <source>
        <strain evidence="10">NRRL Y-12698</strain>
    </source>
</reference>
<protein>
    <recommendedName>
        <fullName evidence="8">Histone-binding protein RBBP4-like N-terminal domain-containing protein</fullName>
    </recommendedName>
</protein>
<dbReference type="PROSITE" id="PS50082">
    <property type="entry name" value="WD_REPEATS_2"/>
    <property type="match status" value="4"/>
</dbReference>
<feature type="repeat" description="WD" evidence="6">
    <location>
        <begin position="143"/>
        <end position="178"/>
    </location>
</feature>
<accession>A0A1E3QZE8</accession>
<keyword evidence="5" id="KW-0539">Nucleus</keyword>
<dbReference type="InterPro" id="IPR036322">
    <property type="entry name" value="WD40_repeat_dom_sf"/>
</dbReference>
<feature type="compositionally biased region" description="Acidic residues" evidence="7">
    <location>
        <begin position="378"/>
        <end position="396"/>
    </location>
</feature>
<dbReference type="Pfam" id="PF00400">
    <property type="entry name" value="WD40"/>
    <property type="match status" value="4"/>
</dbReference>
<dbReference type="EMBL" id="KV454426">
    <property type="protein sequence ID" value="ODQ82467.1"/>
    <property type="molecule type" value="Genomic_DNA"/>
</dbReference>
<feature type="domain" description="Histone-binding protein RBBP4-like N-terminal" evidence="8">
    <location>
        <begin position="14"/>
        <end position="82"/>
    </location>
</feature>
<evidence type="ECO:0000256" key="1">
    <source>
        <dbReference type="ARBA" id="ARBA00004123"/>
    </source>
</evidence>
<dbReference type="GO" id="GO:0005634">
    <property type="term" value="C:nucleus"/>
    <property type="evidence" value="ECO:0007669"/>
    <property type="project" value="UniProtKB-SubCell"/>
</dbReference>
<gene>
    <name evidence="9" type="ORF">BABINDRAFT_164254</name>
</gene>
<evidence type="ECO:0000313" key="9">
    <source>
        <dbReference type="EMBL" id="ODQ82467.1"/>
    </source>
</evidence>
<feature type="repeat" description="WD" evidence="6">
    <location>
        <begin position="186"/>
        <end position="228"/>
    </location>
</feature>
<dbReference type="OrthoDB" id="427795at2759"/>
<evidence type="ECO:0000256" key="7">
    <source>
        <dbReference type="SAM" id="MobiDB-lite"/>
    </source>
</evidence>
<keyword evidence="3" id="KW-0677">Repeat</keyword>
<evidence type="ECO:0000256" key="4">
    <source>
        <dbReference type="ARBA" id="ARBA00022853"/>
    </source>
</evidence>
<dbReference type="Proteomes" id="UP000094336">
    <property type="component" value="Unassembled WGS sequence"/>
</dbReference>
<dbReference type="InterPro" id="IPR001680">
    <property type="entry name" value="WD40_rpt"/>
</dbReference>
<sequence length="396" mass="44720">MSAPEENEELTIQEEYKLWRQNCHYMYDYISETALTWPSLTVQWHPESEKGDHTLTSRLLLGTHTSNEDVNYLKVASVTLPDFKGPSEAKLNSRLKVTKKYRHADAEINRARYMSQDATVVATISGSGLVSLYKTNSAGVVELKHHTSNGYGLNWSPRRKGYLATGSDDQTVAIWDTEKPVAPLLVVKHSDIVNDVKWHHFDENVFGSVSDDTNLLLWDVRAAEKPIKRAGKNGAINSLAFNNFSANLMVVGNADSTIDLFDLRRMDRKLHTLMGHSESITSMEWSPHRDGILASGSQDRRVLLWDLYKIGEEQQQDDLEDGAPEIFMMHAGHTSSVQDLSWHPEIDWCLASTSDDNVVHIWKVADKLTANCSKETEKEGEDGWEDEEEMADADLE</sequence>
<evidence type="ECO:0000313" key="10">
    <source>
        <dbReference type="Proteomes" id="UP000094336"/>
    </source>
</evidence>
<keyword evidence="4" id="KW-0156">Chromatin regulator</keyword>
<evidence type="ECO:0000259" key="8">
    <source>
        <dbReference type="Pfam" id="PF12265"/>
    </source>
</evidence>
<proteinExistence type="predicted"/>
<dbReference type="PRINTS" id="PR00320">
    <property type="entry name" value="GPROTEINBRPT"/>
</dbReference>
<dbReference type="PANTHER" id="PTHR22850">
    <property type="entry name" value="WD40 REPEAT FAMILY"/>
    <property type="match status" value="1"/>
</dbReference>
<evidence type="ECO:0000256" key="2">
    <source>
        <dbReference type="ARBA" id="ARBA00022574"/>
    </source>
</evidence>
<keyword evidence="10" id="KW-1185">Reference proteome</keyword>
<dbReference type="SMART" id="SM00320">
    <property type="entry name" value="WD40"/>
    <property type="match status" value="6"/>
</dbReference>
<dbReference type="RefSeq" id="XP_018987795.1">
    <property type="nucleotide sequence ID" value="XM_019130242.1"/>
</dbReference>
<dbReference type="SUPFAM" id="SSF50978">
    <property type="entry name" value="WD40 repeat-like"/>
    <property type="match status" value="1"/>
</dbReference>
<dbReference type="InterPro" id="IPR015943">
    <property type="entry name" value="WD40/YVTN_repeat-like_dom_sf"/>
</dbReference>
<organism evidence="9 10">
    <name type="scientific">Babjeviella inositovora NRRL Y-12698</name>
    <dbReference type="NCBI Taxonomy" id="984486"/>
    <lineage>
        <taxon>Eukaryota</taxon>
        <taxon>Fungi</taxon>
        <taxon>Dikarya</taxon>
        <taxon>Ascomycota</taxon>
        <taxon>Saccharomycotina</taxon>
        <taxon>Pichiomycetes</taxon>
        <taxon>Serinales incertae sedis</taxon>
        <taxon>Babjeviella</taxon>
    </lineage>
</organism>
<evidence type="ECO:0000256" key="5">
    <source>
        <dbReference type="ARBA" id="ARBA00023242"/>
    </source>
</evidence>